<comment type="caution">
    <text evidence="2">The sequence shown here is derived from an EMBL/GenBank/DDBJ whole genome shotgun (WGS) entry which is preliminary data.</text>
</comment>
<dbReference type="Proteomes" id="UP000196082">
    <property type="component" value="Unassembled WGS sequence"/>
</dbReference>
<proteinExistence type="predicted"/>
<feature type="region of interest" description="Disordered" evidence="1">
    <location>
        <begin position="1"/>
        <end position="26"/>
    </location>
</feature>
<sequence>MTNASVISATSGPACSAQRPGSLSTLRDDQGMDVFPIAPTGHIVGTGLVLHFENTLANRNHVSLHLAYSVNHGLDEDNETHSIFRLER</sequence>
<dbReference type="AlphaFoldDB" id="A0A1Y3LJ68"/>
<evidence type="ECO:0000313" key="2">
    <source>
        <dbReference type="EMBL" id="OUM38197.1"/>
    </source>
</evidence>
<evidence type="ECO:0000256" key="1">
    <source>
        <dbReference type="SAM" id="MobiDB-lite"/>
    </source>
</evidence>
<reference evidence="2 3" key="1">
    <citation type="submission" date="2017-05" db="EMBL/GenBank/DDBJ databases">
        <title>Whole genome sequence of Pseudomonas putida isolate 1312 commercialized as a biostimulant.</title>
        <authorList>
            <person name="Crovadore J."/>
            <person name="Blanc P."/>
            <person name="Chablais R."/>
            <person name="Cochard B."/>
            <person name="Grizard D."/>
            <person name="Lefort F."/>
        </authorList>
    </citation>
    <scope>NUCLEOTIDE SEQUENCE [LARGE SCALE GENOMIC DNA]</scope>
    <source>
        <strain evidence="2 3">1312</strain>
    </source>
</reference>
<protein>
    <submittedName>
        <fullName evidence="2">Uncharacterized protein</fullName>
    </submittedName>
</protein>
<evidence type="ECO:0000313" key="3">
    <source>
        <dbReference type="Proteomes" id="UP000196082"/>
    </source>
</evidence>
<accession>A0A1Y3LJ68</accession>
<organism evidence="2 3">
    <name type="scientific">Pseudomonas putida</name>
    <name type="common">Arthrobacter siderocapsulatus</name>
    <dbReference type="NCBI Taxonomy" id="303"/>
    <lineage>
        <taxon>Bacteria</taxon>
        <taxon>Pseudomonadati</taxon>
        <taxon>Pseudomonadota</taxon>
        <taxon>Gammaproteobacteria</taxon>
        <taxon>Pseudomonadales</taxon>
        <taxon>Pseudomonadaceae</taxon>
        <taxon>Pseudomonas</taxon>
    </lineage>
</organism>
<feature type="compositionally biased region" description="Polar residues" evidence="1">
    <location>
        <begin position="1"/>
        <end position="25"/>
    </location>
</feature>
<dbReference type="EMBL" id="NFSB01000049">
    <property type="protein sequence ID" value="OUM38197.1"/>
    <property type="molecule type" value="Genomic_DNA"/>
</dbReference>
<gene>
    <name evidence="2" type="ORF">B8W72_02680</name>
</gene>
<name>A0A1Y3LJ68_PSEPU</name>